<keyword evidence="1" id="KW-0436">Ligase</keyword>
<dbReference type="PANTHER" id="PTHR36510:SF3">
    <property type="entry name" value="CONSERVED PROTEIN"/>
    <property type="match status" value="1"/>
</dbReference>
<dbReference type="AlphaFoldDB" id="F8CF88"/>
<dbReference type="InterPro" id="IPR016602">
    <property type="entry name" value="UCP012666"/>
</dbReference>
<dbReference type="Proteomes" id="UP000000488">
    <property type="component" value="Chromosome"/>
</dbReference>
<evidence type="ECO:0000313" key="1">
    <source>
        <dbReference type="EMBL" id="AEI62396.1"/>
    </source>
</evidence>
<dbReference type="STRING" id="483219.LILAB_02345"/>
<protein>
    <submittedName>
        <fullName evidence="1">Glutamate-cysteine ligase family 2 protein</fullName>
    </submittedName>
</protein>
<dbReference type="GO" id="GO:0016879">
    <property type="term" value="F:ligase activity, forming carbon-nitrogen bonds"/>
    <property type="evidence" value="ECO:0007669"/>
    <property type="project" value="TreeGrafter"/>
</dbReference>
<dbReference type="PIRSF" id="PIRSF012666">
    <property type="entry name" value="UCP012666"/>
    <property type="match status" value="1"/>
</dbReference>
<dbReference type="SUPFAM" id="SSF55931">
    <property type="entry name" value="Glutamine synthetase/guanido kinase"/>
    <property type="match status" value="1"/>
</dbReference>
<dbReference type="Gene3D" id="3.30.590.20">
    <property type="match status" value="1"/>
</dbReference>
<evidence type="ECO:0000313" key="2">
    <source>
        <dbReference type="Proteomes" id="UP000000488"/>
    </source>
</evidence>
<proteinExistence type="predicted"/>
<reference evidence="1 2" key="1">
    <citation type="journal article" date="2011" name="J. Bacteriol.">
        <title>Genome sequence of the halotolerant marine bacterium Myxococcus fulvus HW-1.</title>
        <authorList>
            <person name="Li Z.F."/>
            <person name="Li X."/>
            <person name="Liu H."/>
            <person name="Liu X."/>
            <person name="Han K."/>
            <person name="Wu Z.H."/>
            <person name="Hu W."/>
            <person name="Li F.F."/>
            <person name="Li Y.Z."/>
        </authorList>
    </citation>
    <scope>NUCLEOTIDE SEQUENCE [LARGE SCALE GENOMIC DNA]</scope>
    <source>
        <strain evidence="2">ATCC BAA-855 / HW-1</strain>
    </source>
</reference>
<dbReference type="Pfam" id="PF04107">
    <property type="entry name" value="GCS2"/>
    <property type="match status" value="1"/>
</dbReference>
<dbReference type="InterPro" id="IPR006336">
    <property type="entry name" value="GCS2"/>
</dbReference>
<organism evidence="1 2">
    <name type="scientific">Myxococcus fulvus (strain ATCC BAA-855 / HW-1)</name>
    <dbReference type="NCBI Taxonomy" id="483219"/>
    <lineage>
        <taxon>Bacteria</taxon>
        <taxon>Pseudomonadati</taxon>
        <taxon>Myxococcota</taxon>
        <taxon>Myxococcia</taxon>
        <taxon>Myxococcales</taxon>
        <taxon>Cystobacterineae</taxon>
        <taxon>Myxococcaceae</taxon>
        <taxon>Myxococcus</taxon>
    </lineage>
</organism>
<dbReference type="KEGG" id="mfu:LILAB_02345"/>
<dbReference type="InterPro" id="IPR050141">
    <property type="entry name" value="GCL_type2/YbdK_subfam"/>
</dbReference>
<dbReference type="EMBL" id="CP002830">
    <property type="protein sequence ID" value="AEI62396.1"/>
    <property type="molecule type" value="Genomic_DNA"/>
</dbReference>
<gene>
    <name evidence="1" type="ordered locus">LILAB_02345</name>
</gene>
<name>F8CF88_MYXFH</name>
<accession>F8CF88</accession>
<sequence length="497" mass="54106">MGMAIHQEDFRPEDHARFSRRLAESLEALRALLARPGFGVGPPTVGAELELCLVDRLGFPLPVNREVLARTSDPRVTLELDAFNLEVNLRPGPLAGRPFTALREEVESAVAAVRQAASTQGARVAVTGILPTLREADLGSGALTGEPRYRAMSAAIRQRRGAVPFQVAIRGEEEALALTWNDVTLEGANTSLQYHLRVAPGDFARMYNAAQLATAPVLAVSGNSPLFLGRKLWDETRVALFRQAVDDRGEPGEGGFQPHARVSFGHGWVREGAYELFAEAVALHPPMLPVTGEESPRERVAAGEVPGLDELRLHQSTVWSWNRAIYDPKDGGHLRIEFRALPAGPTTVDMVANGAFLLGLTLALAERVDALLPALPFVHAYGNFIRAARQGLDAELLWPADAAPSPQPVLATELVKRLLPEARRGLVGAGVDTREADTLLGVIERRVSLRRTGAVWQRQVLARLESQMPRRDALAAMLERYLQHAESGAPVHAWPVE</sequence>
<dbReference type="eggNOG" id="COG2170">
    <property type="taxonomic scope" value="Bacteria"/>
</dbReference>
<dbReference type="InterPro" id="IPR014746">
    <property type="entry name" value="Gln_synth/guanido_kin_cat_dom"/>
</dbReference>
<dbReference type="PANTHER" id="PTHR36510">
    <property type="entry name" value="GLUTAMATE--CYSTEINE LIGASE 2-RELATED"/>
    <property type="match status" value="1"/>
</dbReference>
<dbReference type="HOGENOM" id="CLU_029030_0_0_7"/>